<feature type="transmembrane region" description="Helical" evidence="1">
    <location>
        <begin position="298"/>
        <end position="319"/>
    </location>
</feature>
<keyword evidence="1" id="KW-1133">Transmembrane helix</keyword>
<keyword evidence="3" id="KW-1185">Reference proteome</keyword>
<feature type="transmembrane region" description="Helical" evidence="1">
    <location>
        <begin position="339"/>
        <end position="372"/>
    </location>
</feature>
<reference evidence="3" key="1">
    <citation type="submission" date="2016-11" db="EMBL/GenBank/DDBJ databases">
        <authorList>
            <person name="Varghese N."/>
            <person name="Submissions S."/>
        </authorList>
    </citation>
    <scope>NUCLEOTIDE SEQUENCE [LARGE SCALE GENOMIC DNA]</scope>
    <source>
        <strain evidence="3">DSM 17539</strain>
    </source>
</reference>
<feature type="transmembrane region" description="Helical" evidence="1">
    <location>
        <begin position="175"/>
        <end position="194"/>
    </location>
</feature>
<dbReference type="Proteomes" id="UP000184406">
    <property type="component" value="Unassembled WGS sequence"/>
</dbReference>
<dbReference type="PIRSF" id="PIRSF002746">
    <property type="entry name" value="Gluconate_transporter"/>
    <property type="match status" value="1"/>
</dbReference>
<keyword evidence="1" id="KW-0472">Membrane</keyword>
<dbReference type="InterPro" id="IPR003474">
    <property type="entry name" value="Glcn_transporter"/>
</dbReference>
<dbReference type="PANTHER" id="PTHR30354">
    <property type="entry name" value="GNT FAMILY GLUCONATE TRANSPORTER"/>
    <property type="match status" value="1"/>
</dbReference>
<dbReference type="Pfam" id="PF02447">
    <property type="entry name" value="GntP_permease"/>
    <property type="match status" value="1"/>
</dbReference>
<dbReference type="OrthoDB" id="9787129at2"/>
<protein>
    <submittedName>
        <fullName evidence="2">Predicted D-glycerate permease</fullName>
    </submittedName>
</protein>
<evidence type="ECO:0000256" key="1">
    <source>
        <dbReference type="SAM" id="Phobius"/>
    </source>
</evidence>
<feature type="transmembrane region" description="Helical" evidence="1">
    <location>
        <begin position="384"/>
        <end position="404"/>
    </location>
</feature>
<dbReference type="PANTHER" id="PTHR30354:SF11">
    <property type="entry name" value="PERMEASE"/>
    <property type="match status" value="1"/>
</dbReference>
<feature type="transmembrane region" description="Helical" evidence="1">
    <location>
        <begin position="135"/>
        <end position="155"/>
    </location>
</feature>
<feature type="transmembrane region" description="Helical" evidence="1">
    <location>
        <begin position="256"/>
        <end position="278"/>
    </location>
</feature>
<accession>A0A1M5FYP0</accession>
<dbReference type="GO" id="GO:0015128">
    <property type="term" value="F:gluconate transmembrane transporter activity"/>
    <property type="evidence" value="ECO:0007669"/>
    <property type="project" value="InterPro"/>
</dbReference>
<dbReference type="GO" id="GO:0005886">
    <property type="term" value="C:plasma membrane"/>
    <property type="evidence" value="ECO:0007669"/>
    <property type="project" value="TreeGrafter"/>
</dbReference>
<evidence type="ECO:0000313" key="2">
    <source>
        <dbReference type="EMBL" id="SHF96677.1"/>
    </source>
</evidence>
<feature type="transmembrane region" description="Helical" evidence="1">
    <location>
        <begin position="27"/>
        <end position="44"/>
    </location>
</feature>
<feature type="transmembrane region" description="Helical" evidence="1">
    <location>
        <begin position="224"/>
        <end position="244"/>
    </location>
</feature>
<name>A0A1M5FYP0_9FLAO</name>
<sequence length="444" mass="46463">MYTIILLLFCIAFIIVASTRFKLHPFLALLAASLLFGIFSGLPLDELIKTINDGFGGTIGGIGIIIIAGLIIGTFMEKSGGAYTLANLVLKIIGPKRVHMAMGFIGYFVSIPVFADSGFIIVSPLNRALTKKAKLSLAGTAVALSLGLMASHTMVPPTPGPIAAAGILGADLGQVILFGLMTSVPALLVCILFAKKIGSKIFIDPSPKLTEEQINTQLKNAPSVFKSFIPIVVPIILIVLRSFAEYPTMPFGDGTFKYAIGFVGNPVVALLIGMVLSFTLPKKLDKEMLSTSGWIGEALTSAAIIILITGAGGAFGKVLQTSDISSLLENNVSNGNLGIWLPFLIAAGIKTAQGSSTVAIITTASIIAPLMLAMGFDTEVSKALAVIAIGAGASLVSHANDSFFWVVTQMSDMKVNQGYRTHSLGTAILGFSAMIVLTIISLII</sequence>
<gene>
    <name evidence="2" type="ORF">SAMN03080594_11029</name>
</gene>
<evidence type="ECO:0000313" key="3">
    <source>
        <dbReference type="Proteomes" id="UP000184406"/>
    </source>
</evidence>
<feature type="transmembrane region" description="Helical" evidence="1">
    <location>
        <begin position="424"/>
        <end position="443"/>
    </location>
</feature>
<organism evidence="2 3">
    <name type="scientific">Arenibacter palladensis</name>
    <dbReference type="NCBI Taxonomy" id="237373"/>
    <lineage>
        <taxon>Bacteria</taxon>
        <taxon>Pseudomonadati</taxon>
        <taxon>Bacteroidota</taxon>
        <taxon>Flavobacteriia</taxon>
        <taxon>Flavobacteriales</taxon>
        <taxon>Flavobacteriaceae</taxon>
        <taxon>Arenibacter</taxon>
    </lineage>
</organism>
<dbReference type="AlphaFoldDB" id="A0A1M5FYP0"/>
<dbReference type="EMBL" id="FQUX01000010">
    <property type="protein sequence ID" value="SHF96677.1"/>
    <property type="molecule type" value="Genomic_DNA"/>
</dbReference>
<keyword evidence="1" id="KW-0812">Transmembrane</keyword>
<dbReference type="RefSeq" id="WP_072864835.1">
    <property type="nucleotide sequence ID" value="NZ_FQUX01000010.1"/>
</dbReference>
<feature type="transmembrane region" description="Helical" evidence="1">
    <location>
        <begin position="56"/>
        <end position="76"/>
    </location>
</feature>
<proteinExistence type="predicted"/>
<feature type="transmembrane region" description="Helical" evidence="1">
    <location>
        <begin position="104"/>
        <end position="123"/>
    </location>
</feature>